<feature type="non-terminal residue" evidence="2">
    <location>
        <position position="1"/>
    </location>
</feature>
<feature type="non-terminal residue" evidence="2">
    <location>
        <position position="398"/>
    </location>
</feature>
<dbReference type="EMBL" id="RCHS01002083">
    <property type="protein sequence ID" value="RMX49611.1"/>
    <property type="molecule type" value="Genomic_DNA"/>
</dbReference>
<dbReference type="AlphaFoldDB" id="A0A3M6U7L5"/>
<evidence type="ECO:0000313" key="2">
    <source>
        <dbReference type="EMBL" id="RMX49611.1"/>
    </source>
</evidence>
<evidence type="ECO:0000313" key="3">
    <source>
        <dbReference type="Proteomes" id="UP000275408"/>
    </source>
</evidence>
<accession>A0A3M6U7L5</accession>
<sequence>GVKEDELSVRGLVPIITFPKDLFHRRGAILNTMSTSEAAMQNAELSRAHEEVDVENGASNLKRKRASSLNGRSRHQWKLLRNYTYSQGCLTLLNEIVEHAARERDSLGIEISASRQFFGELINLLWGDRVKKVKRGQRIDRKAYVLNLTRKQGQTVQPPDYDVTNDFEQLAKDDTFMLPTGWFRVVDNPCRICFIHPEPWEFGNQRIYKEIVMELSPEKNVSYSVKSRSCELHLSTLNIERIVKELTVHEQAKLVLEFIDTSKLCLGCSLSDDDSSVSPILHQTGVLKSLNNNEVPMQNRAFSSKCQLFVCHAGKPCSKCTGVSLSYKKRKCRREARESIHKHCNKRYLTKDEILQQLQEQRKLNRKHDQEKEGDQYSGSEDEKSNSNSDSGNEEEKE</sequence>
<protein>
    <submittedName>
        <fullName evidence="2">Uncharacterized protein</fullName>
    </submittedName>
</protein>
<comment type="caution">
    <text evidence="2">The sequence shown here is derived from an EMBL/GenBank/DDBJ whole genome shotgun (WGS) entry which is preliminary data.</text>
</comment>
<feature type="region of interest" description="Disordered" evidence="1">
    <location>
        <begin position="359"/>
        <end position="398"/>
    </location>
</feature>
<feature type="compositionally biased region" description="Basic and acidic residues" evidence="1">
    <location>
        <begin position="359"/>
        <end position="385"/>
    </location>
</feature>
<reference evidence="2 3" key="1">
    <citation type="journal article" date="2018" name="Sci. Rep.">
        <title>Comparative analysis of the Pocillopora damicornis genome highlights role of immune system in coral evolution.</title>
        <authorList>
            <person name="Cunning R."/>
            <person name="Bay R.A."/>
            <person name="Gillette P."/>
            <person name="Baker A.C."/>
            <person name="Traylor-Knowles N."/>
        </authorList>
    </citation>
    <scope>NUCLEOTIDE SEQUENCE [LARGE SCALE GENOMIC DNA]</scope>
    <source>
        <strain evidence="2">RSMAS</strain>
        <tissue evidence="2">Whole animal</tissue>
    </source>
</reference>
<gene>
    <name evidence="2" type="ORF">pdam_00002973</name>
</gene>
<keyword evidence="3" id="KW-1185">Reference proteome</keyword>
<evidence type="ECO:0000256" key="1">
    <source>
        <dbReference type="SAM" id="MobiDB-lite"/>
    </source>
</evidence>
<dbReference type="Proteomes" id="UP000275408">
    <property type="component" value="Unassembled WGS sequence"/>
</dbReference>
<proteinExistence type="predicted"/>
<dbReference type="OrthoDB" id="6013562at2759"/>
<name>A0A3M6U7L5_POCDA</name>
<organism evidence="2 3">
    <name type="scientific">Pocillopora damicornis</name>
    <name type="common">Cauliflower coral</name>
    <name type="synonym">Millepora damicornis</name>
    <dbReference type="NCBI Taxonomy" id="46731"/>
    <lineage>
        <taxon>Eukaryota</taxon>
        <taxon>Metazoa</taxon>
        <taxon>Cnidaria</taxon>
        <taxon>Anthozoa</taxon>
        <taxon>Hexacorallia</taxon>
        <taxon>Scleractinia</taxon>
        <taxon>Astrocoeniina</taxon>
        <taxon>Pocilloporidae</taxon>
        <taxon>Pocillopora</taxon>
    </lineage>
</organism>